<organism evidence="3 4">
    <name type="scientific">Synchytrium endobioticum</name>
    <dbReference type="NCBI Taxonomy" id="286115"/>
    <lineage>
        <taxon>Eukaryota</taxon>
        <taxon>Fungi</taxon>
        <taxon>Fungi incertae sedis</taxon>
        <taxon>Chytridiomycota</taxon>
        <taxon>Chytridiomycota incertae sedis</taxon>
        <taxon>Chytridiomycetes</taxon>
        <taxon>Synchytriales</taxon>
        <taxon>Synchytriaceae</taxon>
        <taxon>Synchytrium</taxon>
    </lineage>
</organism>
<evidence type="ECO:0000259" key="2">
    <source>
        <dbReference type="PROSITE" id="PS50042"/>
    </source>
</evidence>
<dbReference type="PROSITE" id="PS50042">
    <property type="entry name" value="CNMP_BINDING_3"/>
    <property type="match status" value="1"/>
</dbReference>
<evidence type="ECO:0000256" key="1">
    <source>
        <dbReference type="SAM" id="MobiDB-lite"/>
    </source>
</evidence>
<dbReference type="CDD" id="cd00038">
    <property type="entry name" value="CAP_ED"/>
    <property type="match status" value="1"/>
</dbReference>
<dbReference type="SUPFAM" id="SSF51206">
    <property type="entry name" value="cAMP-binding domain-like"/>
    <property type="match status" value="1"/>
</dbReference>
<evidence type="ECO:0000313" key="4">
    <source>
        <dbReference type="Proteomes" id="UP000320475"/>
    </source>
</evidence>
<evidence type="ECO:0000313" key="3">
    <source>
        <dbReference type="EMBL" id="TPX47365.1"/>
    </source>
</evidence>
<dbReference type="EMBL" id="QEAM01000079">
    <property type="protein sequence ID" value="TPX47365.1"/>
    <property type="molecule type" value="Genomic_DNA"/>
</dbReference>
<feature type="domain" description="Cyclic nucleotide-binding" evidence="2">
    <location>
        <begin position="33"/>
        <end position="138"/>
    </location>
</feature>
<dbReference type="InterPro" id="IPR000595">
    <property type="entry name" value="cNMP-bd_dom"/>
</dbReference>
<dbReference type="AlphaFoldDB" id="A0A507D7N2"/>
<dbReference type="Proteomes" id="UP000320475">
    <property type="component" value="Unassembled WGS sequence"/>
</dbReference>
<proteinExistence type="predicted"/>
<dbReference type="Gene3D" id="2.60.120.10">
    <property type="entry name" value="Jelly Rolls"/>
    <property type="match status" value="1"/>
</dbReference>
<feature type="region of interest" description="Disordered" evidence="1">
    <location>
        <begin position="1"/>
        <end position="20"/>
    </location>
</feature>
<dbReference type="InterPro" id="IPR014710">
    <property type="entry name" value="RmlC-like_jellyroll"/>
</dbReference>
<dbReference type="InterPro" id="IPR018490">
    <property type="entry name" value="cNMP-bd_dom_sf"/>
</dbReference>
<reference evidence="3 4" key="1">
    <citation type="journal article" date="2019" name="Sci. Rep.">
        <title>Comparative genomics of chytrid fungi reveal insights into the obligate biotrophic and pathogenic lifestyle of Synchytrium endobioticum.</title>
        <authorList>
            <person name="van de Vossenberg B.T.L.H."/>
            <person name="Warris S."/>
            <person name="Nguyen H.D.T."/>
            <person name="van Gent-Pelzer M.P.E."/>
            <person name="Joly D.L."/>
            <person name="van de Geest H.C."/>
            <person name="Bonants P.J.M."/>
            <person name="Smith D.S."/>
            <person name="Levesque C.A."/>
            <person name="van der Lee T.A.J."/>
        </authorList>
    </citation>
    <scope>NUCLEOTIDE SEQUENCE [LARGE SCALE GENOMIC DNA]</scope>
    <source>
        <strain evidence="3 4">LEV6574</strain>
    </source>
</reference>
<dbReference type="Pfam" id="PF00027">
    <property type="entry name" value="cNMP_binding"/>
    <property type="match status" value="1"/>
</dbReference>
<accession>A0A507D7N2</accession>
<comment type="caution">
    <text evidence="3">The sequence shown here is derived from an EMBL/GenBank/DDBJ whole genome shotgun (WGS) entry which is preliminary data.</text>
</comment>
<dbReference type="VEuPathDB" id="FungiDB:SeMB42_g00037"/>
<sequence>MNSRRGSRTPLPRQNDDNPGLRKQRAIIESFLIFQEVGPAILDKMARSAQSCTFTDTEELITEGSLADASIYFIVKGNCQVTSDVNGIELQLPPIGVGEHFPHIPQFRGAETETSPVKVTAVDDVECLAFRMGEFMEICGAEVIKRLIDIQNERRDLIILMKERFESIAHSHRRSSCFRSRRKGSDTKITEDISHISLDT</sequence>
<gene>
    <name evidence="3" type="ORF">SeLEV6574_g02698</name>
</gene>
<name>A0A507D7N2_9FUNG</name>
<protein>
    <recommendedName>
        <fullName evidence="2">Cyclic nucleotide-binding domain-containing protein</fullName>
    </recommendedName>
</protein>